<dbReference type="CDD" id="cd00805">
    <property type="entry name" value="TyrRS_core"/>
    <property type="match status" value="1"/>
</dbReference>
<keyword evidence="6" id="KW-0067">ATP-binding</keyword>
<dbReference type="Gene3D" id="3.40.50.620">
    <property type="entry name" value="HUPs"/>
    <property type="match status" value="1"/>
</dbReference>
<dbReference type="Gene3D" id="3.10.290.10">
    <property type="entry name" value="RNA-binding S4 domain"/>
    <property type="match status" value="1"/>
</dbReference>
<keyword evidence="9" id="KW-0030">Aminoacyl-tRNA synthetase</keyword>
<evidence type="ECO:0000256" key="8">
    <source>
        <dbReference type="ARBA" id="ARBA00022917"/>
    </source>
</evidence>
<name>A0A381PPK0_9ZZZZ</name>
<dbReference type="HAMAP" id="MF_02007">
    <property type="entry name" value="Tyr_tRNA_synth_type2"/>
    <property type="match status" value="1"/>
</dbReference>
<evidence type="ECO:0000256" key="2">
    <source>
        <dbReference type="ARBA" id="ARBA00013160"/>
    </source>
</evidence>
<protein>
    <recommendedName>
        <fullName evidence="2">tyrosine--tRNA ligase</fullName>
        <ecNumber evidence="2">6.1.1.1</ecNumber>
    </recommendedName>
    <alternativeName>
        <fullName evidence="10">Tyrosyl-tRNA synthetase</fullName>
    </alternativeName>
</protein>
<evidence type="ECO:0000256" key="5">
    <source>
        <dbReference type="ARBA" id="ARBA00022741"/>
    </source>
</evidence>
<gene>
    <name evidence="13" type="ORF">METZ01_LOCUS21810</name>
</gene>
<dbReference type="FunFam" id="3.40.50.620:FF:000061">
    <property type="entry name" value="Tyrosine--tRNA ligase"/>
    <property type="match status" value="1"/>
</dbReference>
<dbReference type="InterPro" id="IPR002942">
    <property type="entry name" value="S4_RNA-bd"/>
</dbReference>
<dbReference type="CDD" id="cd00165">
    <property type="entry name" value="S4"/>
    <property type="match status" value="1"/>
</dbReference>
<dbReference type="Pfam" id="PF22421">
    <property type="entry name" value="SYY_C-terminal"/>
    <property type="match status" value="1"/>
</dbReference>
<keyword evidence="8" id="KW-0648">Protein biosynthesis</keyword>
<dbReference type="PRINTS" id="PR01040">
    <property type="entry name" value="TRNASYNTHTYR"/>
</dbReference>
<dbReference type="GO" id="GO:0005524">
    <property type="term" value="F:ATP binding"/>
    <property type="evidence" value="ECO:0007669"/>
    <property type="project" value="UniProtKB-KW"/>
</dbReference>
<evidence type="ECO:0000256" key="3">
    <source>
        <dbReference type="ARBA" id="ARBA00022490"/>
    </source>
</evidence>
<accession>A0A381PPK0</accession>
<evidence type="ECO:0000259" key="12">
    <source>
        <dbReference type="SMART" id="SM00363"/>
    </source>
</evidence>
<evidence type="ECO:0000256" key="1">
    <source>
        <dbReference type="ARBA" id="ARBA00011738"/>
    </source>
</evidence>
<keyword evidence="5" id="KW-0547">Nucleotide-binding</keyword>
<dbReference type="GO" id="GO:0006437">
    <property type="term" value="P:tyrosyl-tRNA aminoacylation"/>
    <property type="evidence" value="ECO:0007669"/>
    <property type="project" value="InterPro"/>
</dbReference>
<keyword evidence="4" id="KW-0436">Ligase</keyword>
<comment type="subunit">
    <text evidence="1">Homodimer.</text>
</comment>
<dbReference type="GO" id="GO:0004831">
    <property type="term" value="F:tyrosine-tRNA ligase activity"/>
    <property type="evidence" value="ECO:0007669"/>
    <property type="project" value="UniProtKB-EC"/>
</dbReference>
<dbReference type="SUPFAM" id="SSF52374">
    <property type="entry name" value="Nucleotidylyl transferase"/>
    <property type="match status" value="1"/>
</dbReference>
<dbReference type="InterPro" id="IPR054608">
    <property type="entry name" value="SYY-like_C"/>
</dbReference>
<evidence type="ECO:0000256" key="10">
    <source>
        <dbReference type="ARBA" id="ARBA00033323"/>
    </source>
</evidence>
<dbReference type="AlphaFoldDB" id="A0A381PPK0"/>
<dbReference type="PANTHER" id="PTHR11766:SF1">
    <property type="entry name" value="TYROSINE--TRNA LIGASE"/>
    <property type="match status" value="1"/>
</dbReference>
<dbReference type="EMBL" id="UINC01001049">
    <property type="protein sequence ID" value="SUZ68956.1"/>
    <property type="molecule type" value="Genomic_DNA"/>
</dbReference>
<dbReference type="InterPro" id="IPR036986">
    <property type="entry name" value="S4_RNA-bd_sf"/>
</dbReference>
<dbReference type="InterPro" id="IPR002307">
    <property type="entry name" value="Tyr-tRNA-ligase"/>
</dbReference>
<dbReference type="InterPro" id="IPR014729">
    <property type="entry name" value="Rossmann-like_a/b/a_fold"/>
</dbReference>
<evidence type="ECO:0000256" key="11">
    <source>
        <dbReference type="ARBA" id="ARBA00048248"/>
    </source>
</evidence>
<dbReference type="NCBIfam" id="TIGR00234">
    <property type="entry name" value="tyrS"/>
    <property type="match status" value="1"/>
</dbReference>
<dbReference type="InterPro" id="IPR024088">
    <property type="entry name" value="Tyr-tRNA-ligase_bac-type"/>
</dbReference>
<dbReference type="EC" id="6.1.1.1" evidence="2"/>
<dbReference type="InterPro" id="IPR024108">
    <property type="entry name" value="Tyr-tRNA-ligase_bac_2"/>
</dbReference>
<keyword evidence="3" id="KW-0963">Cytoplasm</keyword>
<sequence length="394" mass="44391">MDFIRRGVEEIISEDELVKKFETAEKTGDPLVIKLGCDPSRPDLHIGHAVVLRKLRHFQDIGHQSVLVIGDFTALIGDPSGRNKTRPQLTPEQVDEFAETYVQQAEHILDLNTLKIVRNGDWLGAMNFYDVIKLASHYTVARMLERDDFEKRYKSETPISIHEFLYPLAQAMDSVELNADVELGGTDQKFNLLVGRDLQKDHGQRPQVVITTPLLEGTDGIQKMSKSYDNYIGITDPPSEIYGRTMSIPDDLIIRYFEFATDVDSTVLKDVQTKLSDGKTNPRDLKRQLAREIVSLYHSDELALEAEAEFDRIFIESDVPDKMEEWSTGAAEVTILSIMCDSGLVPSKREARRLIDQGAVTVDGEKVSDITENVNVSSPVVLKVGKRRFLRVSA</sequence>
<dbReference type="PROSITE" id="PS50889">
    <property type="entry name" value="S4"/>
    <property type="match status" value="1"/>
</dbReference>
<reference evidence="13" key="1">
    <citation type="submission" date="2018-05" db="EMBL/GenBank/DDBJ databases">
        <authorList>
            <person name="Lanie J.A."/>
            <person name="Ng W.-L."/>
            <person name="Kazmierczak K.M."/>
            <person name="Andrzejewski T.M."/>
            <person name="Davidsen T.M."/>
            <person name="Wayne K.J."/>
            <person name="Tettelin H."/>
            <person name="Glass J.I."/>
            <person name="Rusch D."/>
            <person name="Podicherti R."/>
            <person name="Tsui H.-C.T."/>
            <person name="Winkler M.E."/>
        </authorList>
    </citation>
    <scope>NUCLEOTIDE SEQUENCE</scope>
</reference>
<proteinExistence type="inferred from homology"/>
<comment type="catalytic activity">
    <reaction evidence="11">
        <text>tRNA(Tyr) + L-tyrosine + ATP = L-tyrosyl-tRNA(Tyr) + AMP + diphosphate + H(+)</text>
        <dbReference type="Rhea" id="RHEA:10220"/>
        <dbReference type="Rhea" id="RHEA-COMP:9706"/>
        <dbReference type="Rhea" id="RHEA-COMP:9707"/>
        <dbReference type="ChEBI" id="CHEBI:15378"/>
        <dbReference type="ChEBI" id="CHEBI:30616"/>
        <dbReference type="ChEBI" id="CHEBI:33019"/>
        <dbReference type="ChEBI" id="CHEBI:58315"/>
        <dbReference type="ChEBI" id="CHEBI:78442"/>
        <dbReference type="ChEBI" id="CHEBI:78536"/>
        <dbReference type="ChEBI" id="CHEBI:456215"/>
        <dbReference type="EC" id="6.1.1.1"/>
    </reaction>
</comment>
<evidence type="ECO:0000313" key="13">
    <source>
        <dbReference type="EMBL" id="SUZ68956.1"/>
    </source>
</evidence>
<evidence type="ECO:0000256" key="9">
    <source>
        <dbReference type="ARBA" id="ARBA00023146"/>
    </source>
</evidence>
<evidence type="ECO:0000256" key="6">
    <source>
        <dbReference type="ARBA" id="ARBA00022840"/>
    </source>
</evidence>
<organism evidence="13">
    <name type="scientific">marine metagenome</name>
    <dbReference type="NCBI Taxonomy" id="408172"/>
    <lineage>
        <taxon>unclassified sequences</taxon>
        <taxon>metagenomes</taxon>
        <taxon>ecological metagenomes</taxon>
    </lineage>
</organism>
<dbReference type="GO" id="GO:0003723">
    <property type="term" value="F:RNA binding"/>
    <property type="evidence" value="ECO:0007669"/>
    <property type="project" value="UniProtKB-KW"/>
</dbReference>
<dbReference type="SUPFAM" id="SSF55174">
    <property type="entry name" value="Alpha-L RNA-binding motif"/>
    <property type="match status" value="1"/>
</dbReference>
<evidence type="ECO:0000256" key="7">
    <source>
        <dbReference type="ARBA" id="ARBA00022884"/>
    </source>
</evidence>
<dbReference type="Pfam" id="PF00579">
    <property type="entry name" value="tRNA-synt_1b"/>
    <property type="match status" value="1"/>
</dbReference>
<dbReference type="SMART" id="SM00363">
    <property type="entry name" value="S4"/>
    <property type="match status" value="1"/>
</dbReference>
<dbReference type="Gene3D" id="1.10.240.10">
    <property type="entry name" value="Tyrosyl-Transfer RNA Synthetase"/>
    <property type="match status" value="1"/>
</dbReference>
<feature type="domain" description="RNA-binding S4" evidence="12">
    <location>
        <begin position="334"/>
        <end position="391"/>
    </location>
</feature>
<dbReference type="GO" id="GO:0005829">
    <property type="term" value="C:cytosol"/>
    <property type="evidence" value="ECO:0007669"/>
    <property type="project" value="TreeGrafter"/>
</dbReference>
<dbReference type="InterPro" id="IPR002305">
    <property type="entry name" value="aa-tRNA-synth_Ic"/>
</dbReference>
<evidence type="ECO:0000256" key="4">
    <source>
        <dbReference type="ARBA" id="ARBA00022598"/>
    </source>
</evidence>
<dbReference type="PANTHER" id="PTHR11766">
    <property type="entry name" value="TYROSYL-TRNA SYNTHETASE"/>
    <property type="match status" value="1"/>
</dbReference>
<keyword evidence="7" id="KW-0694">RNA-binding</keyword>